<gene>
    <name evidence="5" type="ORF">FDP41_012024</name>
</gene>
<dbReference type="VEuPathDB" id="AmoebaDB:NF0080100"/>
<dbReference type="Proteomes" id="UP000444721">
    <property type="component" value="Unassembled WGS sequence"/>
</dbReference>
<dbReference type="Pfam" id="PF25390">
    <property type="entry name" value="WD40_RLD"/>
    <property type="match status" value="1"/>
</dbReference>
<dbReference type="PANTHER" id="PTHR22870">
    <property type="entry name" value="REGULATOR OF CHROMOSOME CONDENSATION"/>
    <property type="match status" value="1"/>
</dbReference>
<evidence type="ECO:0000313" key="5">
    <source>
        <dbReference type="EMBL" id="KAF0982163.1"/>
    </source>
</evidence>
<dbReference type="InterPro" id="IPR009091">
    <property type="entry name" value="RCC1/BLIP-II"/>
</dbReference>
<feature type="repeat" description="RCC1" evidence="2">
    <location>
        <begin position="167"/>
        <end position="229"/>
    </location>
</feature>
<proteinExistence type="predicted"/>
<feature type="repeat" description="RCC1" evidence="2">
    <location>
        <begin position="297"/>
        <end position="350"/>
    </location>
</feature>
<feature type="compositionally biased region" description="Polar residues" evidence="3">
    <location>
        <begin position="102"/>
        <end position="112"/>
    </location>
</feature>
<dbReference type="VEuPathDB" id="AmoebaDB:NfTy_023410"/>
<feature type="compositionally biased region" description="Low complexity" evidence="3">
    <location>
        <begin position="113"/>
        <end position="124"/>
    </location>
</feature>
<comment type="caution">
    <text evidence="5">The sequence shown here is derived from an EMBL/GenBank/DDBJ whole genome shotgun (WGS) entry which is preliminary data.</text>
</comment>
<evidence type="ECO:0000256" key="2">
    <source>
        <dbReference type="PROSITE-ProRule" id="PRU00235"/>
    </source>
</evidence>
<dbReference type="InterPro" id="IPR051210">
    <property type="entry name" value="Ub_ligase/GEF_domain"/>
</dbReference>
<name>A0A6A5BVR7_NAEFO</name>
<dbReference type="InterPro" id="IPR000408">
    <property type="entry name" value="Reg_chr_condens"/>
</dbReference>
<reference evidence="5 6" key="1">
    <citation type="journal article" date="2019" name="Sci. Rep.">
        <title>Nanopore sequencing improves the draft genome of the human pathogenic amoeba Naegleria fowleri.</title>
        <authorList>
            <person name="Liechti N."/>
            <person name="Schurch N."/>
            <person name="Bruggmann R."/>
            <person name="Wittwer M."/>
        </authorList>
    </citation>
    <scope>NUCLEOTIDE SEQUENCE [LARGE SCALE GENOMIC DNA]</scope>
    <source>
        <strain evidence="5 6">ATCC 30894</strain>
    </source>
</reference>
<evidence type="ECO:0000259" key="4">
    <source>
        <dbReference type="Pfam" id="PF25390"/>
    </source>
</evidence>
<organism evidence="5 6">
    <name type="scientific">Naegleria fowleri</name>
    <name type="common">Brain eating amoeba</name>
    <dbReference type="NCBI Taxonomy" id="5763"/>
    <lineage>
        <taxon>Eukaryota</taxon>
        <taxon>Discoba</taxon>
        <taxon>Heterolobosea</taxon>
        <taxon>Tetramitia</taxon>
        <taxon>Eutetramitia</taxon>
        <taxon>Vahlkampfiidae</taxon>
        <taxon>Naegleria</taxon>
    </lineage>
</organism>
<sequence length="586" mass="65442">MENPAFLMCYPSNTLQENNLNSPVLQTTYDSDQYHENLTRALFTIFQKENQSDHVVSLKVHSCHCNNHMGVTNVSKINQPPTHSHNDNPFIKARLRTHSSALKKQTRTGPTWSSSASASSSSNSQEEHVYVCGEQHHSPSHDVMMIDETIQSITASMSFAFFITNLGKGYSIGKNYYGQQGVGDQERDVPESDSLLKEVVLVGKQRYSETLRIKSVSCSLFHSMLVTESGELFSTGYGVFGQLGLGSILGHKNSFTKVEMCVDSNNEVIPLPKIDKVSLGAYHSIVVTQVNNDNDTCKLFSCGLNNTGCCGLGDNWDRMSLTCISFFETISDRVVKIQTGYSHTLFLTESGNLYGCGQNNEGQLACDPRYTSSLNFPTLINQDISGVKVADMSCGFSCSVILTRDRKVFVCGSNLQGGLYLPSLSDRLSVLTNLPWFEMWTHEDNKSPLSILDRNDFVTSVHCGISHNLFETAQGKVYVNGSNRMTQLGRPKESLLFTCRPIEIDIPKHQLTSQYERKWCIGPFSNYTFCVLTRKEKELQYMLLNMEEILKGEYFQDVDVVTRNEGFSKDITEGHYALVIGPSSHA</sequence>
<accession>A0A6A5BVR7</accession>
<dbReference type="GeneID" id="68119239"/>
<dbReference type="VEuPathDB" id="AmoebaDB:NF0080090"/>
<dbReference type="PRINTS" id="PR00633">
    <property type="entry name" value="RCCNDNSATION"/>
</dbReference>
<dbReference type="VEuPathDB" id="AmoebaDB:FDP41_012024"/>
<keyword evidence="1" id="KW-0677">Repeat</keyword>
<dbReference type="PANTHER" id="PTHR22870:SF408">
    <property type="entry name" value="OS09G0560450 PROTEIN"/>
    <property type="match status" value="1"/>
</dbReference>
<dbReference type="Gene3D" id="2.130.10.30">
    <property type="entry name" value="Regulator of chromosome condensation 1/beta-lactamase-inhibitor protein II"/>
    <property type="match status" value="2"/>
</dbReference>
<evidence type="ECO:0000256" key="1">
    <source>
        <dbReference type="ARBA" id="ARBA00022737"/>
    </source>
</evidence>
<dbReference type="SUPFAM" id="SSF50985">
    <property type="entry name" value="RCC1/BLIP-II"/>
    <property type="match status" value="1"/>
</dbReference>
<feature type="repeat" description="RCC1" evidence="2">
    <location>
        <begin position="351"/>
        <end position="405"/>
    </location>
</feature>
<dbReference type="PROSITE" id="PS50012">
    <property type="entry name" value="RCC1_3"/>
    <property type="match status" value="4"/>
</dbReference>
<dbReference type="RefSeq" id="XP_044566876.1">
    <property type="nucleotide sequence ID" value="XM_044702499.1"/>
</dbReference>
<dbReference type="EMBL" id="VFQX01000012">
    <property type="protein sequence ID" value="KAF0982163.1"/>
    <property type="molecule type" value="Genomic_DNA"/>
</dbReference>
<dbReference type="AlphaFoldDB" id="A0A6A5BVR7"/>
<feature type="region of interest" description="Disordered" evidence="3">
    <location>
        <begin position="102"/>
        <end position="128"/>
    </location>
</feature>
<keyword evidence="6" id="KW-1185">Reference proteome</keyword>
<dbReference type="InterPro" id="IPR058923">
    <property type="entry name" value="RCC1-like_dom"/>
</dbReference>
<feature type="repeat" description="RCC1" evidence="2">
    <location>
        <begin position="230"/>
        <end position="290"/>
    </location>
</feature>
<feature type="domain" description="RCC1-like" evidence="4">
    <location>
        <begin position="134"/>
        <end position="421"/>
    </location>
</feature>
<dbReference type="OrthoDB" id="10256179at2759"/>
<evidence type="ECO:0000313" key="6">
    <source>
        <dbReference type="Proteomes" id="UP000444721"/>
    </source>
</evidence>
<evidence type="ECO:0000256" key="3">
    <source>
        <dbReference type="SAM" id="MobiDB-lite"/>
    </source>
</evidence>
<protein>
    <recommendedName>
        <fullName evidence="4">RCC1-like domain-containing protein</fullName>
    </recommendedName>
</protein>